<comment type="caution">
    <text evidence="4">The sequence shown here is derived from an EMBL/GenBank/DDBJ whole genome shotgun (WGS) entry which is preliminary data.</text>
</comment>
<dbReference type="PROSITE" id="PS50088">
    <property type="entry name" value="ANK_REPEAT"/>
    <property type="match status" value="3"/>
</dbReference>
<feature type="non-terminal residue" evidence="4">
    <location>
        <position position="166"/>
    </location>
</feature>
<feature type="non-terminal residue" evidence="4">
    <location>
        <position position="1"/>
    </location>
</feature>
<dbReference type="EMBL" id="VXIS01000290">
    <property type="protein sequence ID" value="KAA8895057.1"/>
    <property type="molecule type" value="Genomic_DNA"/>
</dbReference>
<organism evidence="4 5">
    <name type="scientific">Sphaerosporella brunnea</name>
    <dbReference type="NCBI Taxonomy" id="1250544"/>
    <lineage>
        <taxon>Eukaryota</taxon>
        <taxon>Fungi</taxon>
        <taxon>Dikarya</taxon>
        <taxon>Ascomycota</taxon>
        <taxon>Pezizomycotina</taxon>
        <taxon>Pezizomycetes</taxon>
        <taxon>Pezizales</taxon>
        <taxon>Pyronemataceae</taxon>
        <taxon>Sphaerosporella</taxon>
    </lineage>
</organism>
<dbReference type="Proteomes" id="UP000326924">
    <property type="component" value="Unassembled WGS sequence"/>
</dbReference>
<feature type="repeat" description="ANK" evidence="3">
    <location>
        <begin position="89"/>
        <end position="121"/>
    </location>
</feature>
<proteinExistence type="predicted"/>
<dbReference type="OrthoDB" id="539213at2759"/>
<keyword evidence="5" id="KW-1185">Reference proteome</keyword>
<dbReference type="Pfam" id="PF12796">
    <property type="entry name" value="Ank_2"/>
    <property type="match status" value="1"/>
</dbReference>
<reference evidence="4 5" key="1">
    <citation type="submission" date="2019-09" db="EMBL/GenBank/DDBJ databases">
        <title>Draft genome of the ectomycorrhizal ascomycete Sphaerosporella brunnea.</title>
        <authorList>
            <consortium name="DOE Joint Genome Institute"/>
            <person name="Benucci G.M."/>
            <person name="Marozzi G."/>
            <person name="Antonielli L."/>
            <person name="Sanchez S."/>
            <person name="Marco P."/>
            <person name="Wang X."/>
            <person name="Falini L.B."/>
            <person name="Barry K."/>
            <person name="Haridas S."/>
            <person name="Lipzen A."/>
            <person name="Labutti K."/>
            <person name="Grigoriev I.V."/>
            <person name="Murat C."/>
            <person name="Martin F."/>
            <person name="Albertini E."/>
            <person name="Donnini D."/>
            <person name="Bonito G."/>
        </authorList>
    </citation>
    <scope>NUCLEOTIDE SEQUENCE [LARGE SCALE GENOMIC DNA]</scope>
    <source>
        <strain evidence="4 5">Sb_GMNB300</strain>
    </source>
</reference>
<gene>
    <name evidence="4" type="ORF">FN846DRAFT_767112</name>
</gene>
<evidence type="ECO:0000256" key="3">
    <source>
        <dbReference type="PROSITE-ProRule" id="PRU00023"/>
    </source>
</evidence>
<feature type="repeat" description="ANK" evidence="3">
    <location>
        <begin position="122"/>
        <end position="154"/>
    </location>
</feature>
<dbReference type="InterPro" id="IPR002110">
    <property type="entry name" value="Ankyrin_rpt"/>
</dbReference>
<name>A0A5J5EIZ2_9PEZI</name>
<dbReference type="PROSITE" id="PS50297">
    <property type="entry name" value="ANK_REP_REGION"/>
    <property type="match status" value="2"/>
</dbReference>
<dbReference type="InParanoid" id="A0A5J5EIZ2"/>
<evidence type="ECO:0000313" key="5">
    <source>
        <dbReference type="Proteomes" id="UP000326924"/>
    </source>
</evidence>
<evidence type="ECO:0000256" key="2">
    <source>
        <dbReference type="ARBA" id="ARBA00023043"/>
    </source>
</evidence>
<keyword evidence="2 3" id="KW-0040">ANK repeat</keyword>
<accession>A0A5J5EIZ2</accession>
<dbReference type="PANTHER" id="PTHR24171">
    <property type="entry name" value="ANKYRIN REPEAT DOMAIN-CONTAINING PROTEIN 39-RELATED"/>
    <property type="match status" value="1"/>
</dbReference>
<keyword evidence="1" id="KW-0677">Repeat</keyword>
<feature type="repeat" description="ANK" evidence="3">
    <location>
        <begin position="14"/>
        <end position="46"/>
    </location>
</feature>
<dbReference type="InterPro" id="IPR036770">
    <property type="entry name" value="Ankyrin_rpt-contain_sf"/>
</dbReference>
<dbReference type="PRINTS" id="PR01415">
    <property type="entry name" value="ANKYRIN"/>
</dbReference>
<evidence type="ECO:0000313" key="4">
    <source>
        <dbReference type="EMBL" id="KAA8895057.1"/>
    </source>
</evidence>
<dbReference type="SUPFAM" id="SSF48403">
    <property type="entry name" value="Ankyrin repeat"/>
    <property type="match status" value="1"/>
</dbReference>
<evidence type="ECO:0000256" key="1">
    <source>
        <dbReference type="ARBA" id="ARBA00022737"/>
    </source>
</evidence>
<dbReference type="Gene3D" id="1.25.40.20">
    <property type="entry name" value="Ankyrin repeat-containing domain"/>
    <property type="match status" value="2"/>
</dbReference>
<dbReference type="SMART" id="SM00248">
    <property type="entry name" value="ANK"/>
    <property type="match status" value="4"/>
</dbReference>
<protein>
    <submittedName>
        <fullName evidence="4">Ankyrin repeat-containing domain protein</fullName>
    </submittedName>
</protein>
<dbReference type="AlphaFoldDB" id="A0A5J5EIZ2"/>
<sequence>LLTAGASPDISDRHGISALEHASRHGSNSVITALLTGGAKLELKKGGRQPYPLFSPLDLAAKGGHVDTLGLLVPELRRRVEVNALASDQPLTQLHRASERGRMQLVLMLLEHGADANAVDGVGLTPLHYAVKGCAVGVVEVLLERGADVDATSGLGTPFEAAVRRG</sequence>